<dbReference type="EMBL" id="CP046401">
    <property type="protein sequence ID" value="QGY44896.1"/>
    <property type="molecule type" value="Genomic_DNA"/>
</dbReference>
<reference evidence="3 4" key="1">
    <citation type="submission" date="2019-11" db="EMBL/GenBank/DDBJ databases">
        <authorList>
            <person name="Zheng R.K."/>
            <person name="Sun C.M."/>
        </authorList>
    </citation>
    <scope>NUCLEOTIDE SEQUENCE [LARGE SCALE GENOMIC DNA]</scope>
    <source>
        <strain evidence="3 4">WC007</strain>
    </source>
</reference>
<proteinExistence type="predicted"/>
<protein>
    <submittedName>
        <fullName evidence="3">DUF2490 domain-containing protein</fullName>
    </submittedName>
</protein>
<dbReference type="InterPro" id="IPR019619">
    <property type="entry name" value="DUF2490"/>
</dbReference>
<accession>A0A6I6JPJ4</accession>
<evidence type="ECO:0000313" key="3">
    <source>
        <dbReference type="EMBL" id="QGY44896.1"/>
    </source>
</evidence>
<gene>
    <name evidence="3" type="ORF">GM418_14820</name>
</gene>
<sequence>MKPGFRHFNIKLNLLFCLLLLYVFSSAQEEKTVRDLNLWTEVKLEKKIVKGLYLSAGQHLRLFKDFTQVDDYITELELEYKINKNFTLGAAGRYTKNRHYDDIVENDYRYDFYLGYDGKLSPKTKLYYRFKYQKEFYGSGVFDPHLHYYETTFRNRIKIGWELNDNHRFYSSAEIFRLSKKSREPFFDKYRIFIGDDILTGFGEFDLAAGLDHELNTKNPCTCFILKVVYKISL</sequence>
<organism evidence="3 4">
    <name type="scientific">Maribellus comscasis</name>
    <dbReference type="NCBI Taxonomy" id="2681766"/>
    <lineage>
        <taxon>Bacteria</taxon>
        <taxon>Pseudomonadati</taxon>
        <taxon>Bacteroidota</taxon>
        <taxon>Bacteroidia</taxon>
        <taxon>Marinilabiliales</taxon>
        <taxon>Prolixibacteraceae</taxon>
        <taxon>Maribellus</taxon>
    </lineage>
</organism>
<dbReference type="Pfam" id="PF10677">
    <property type="entry name" value="DUF2490"/>
    <property type="match status" value="1"/>
</dbReference>
<dbReference type="RefSeq" id="WP_158867640.1">
    <property type="nucleotide sequence ID" value="NZ_CP046401.1"/>
</dbReference>
<evidence type="ECO:0000313" key="4">
    <source>
        <dbReference type="Proteomes" id="UP000428260"/>
    </source>
</evidence>
<keyword evidence="4" id="KW-1185">Reference proteome</keyword>
<name>A0A6I6JPJ4_9BACT</name>
<dbReference type="AlphaFoldDB" id="A0A6I6JPJ4"/>
<keyword evidence="1 2" id="KW-0732">Signal</keyword>
<dbReference type="SUPFAM" id="SSF56935">
    <property type="entry name" value="Porins"/>
    <property type="match status" value="1"/>
</dbReference>
<dbReference type="Gene3D" id="2.40.160.40">
    <property type="entry name" value="monomeric porin ompg"/>
    <property type="match status" value="1"/>
</dbReference>
<evidence type="ECO:0000256" key="2">
    <source>
        <dbReference type="SAM" id="SignalP"/>
    </source>
</evidence>
<feature type="signal peptide" evidence="2">
    <location>
        <begin position="1"/>
        <end position="27"/>
    </location>
</feature>
<evidence type="ECO:0000256" key="1">
    <source>
        <dbReference type="ARBA" id="ARBA00022729"/>
    </source>
</evidence>
<dbReference type="InterPro" id="IPR053713">
    <property type="entry name" value="Bact_OM_Channel_sf"/>
</dbReference>
<dbReference type="KEGG" id="mcos:GM418_14820"/>
<dbReference type="Proteomes" id="UP000428260">
    <property type="component" value="Chromosome"/>
</dbReference>
<feature type="chain" id="PRO_5026179019" evidence="2">
    <location>
        <begin position="28"/>
        <end position="234"/>
    </location>
</feature>